<comment type="caution">
    <text evidence="2">The sequence shown here is derived from an EMBL/GenBank/DDBJ whole genome shotgun (WGS) entry which is preliminary data.</text>
</comment>
<protein>
    <submittedName>
        <fullName evidence="2">Peptidase M17</fullName>
    </submittedName>
</protein>
<dbReference type="Proteomes" id="UP001199260">
    <property type="component" value="Unassembled WGS sequence"/>
</dbReference>
<dbReference type="SUPFAM" id="SSF52949">
    <property type="entry name" value="Macro domain-like"/>
    <property type="match status" value="1"/>
</dbReference>
<dbReference type="GO" id="GO:0006508">
    <property type="term" value="P:proteolysis"/>
    <property type="evidence" value="ECO:0007669"/>
    <property type="project" value="InterPro"/>
</dbReference>
<dbReference type="InterPro" id="IPR008283">
    <property type="entry name" value="Peptidase_M17_N"/>
</dbReference>
<dbReference type="EMBL" id="JAJNCT010000010">
    <property type="protein sequence ID" value="MCD2165931.1"/>
    <property type="molecule type" value="Genomic_DNA"/>
</dbReference>
<evidence type="ECO:0000259" key="1">
    <source>
        <dbReference type="Pfam" id="PF02789"/>
    </source>
</evidence>
<reference evidence="2 3" key="1">
    <citation type="submission" date="2021-11" db="EMBL/GenBank/DDBJ databases">
        <title>Genome sequence.</title>
        <authorList>
            <person name="Sun Q."/>
        </authorList>
    </citation>
    <scope>NUCLEOTIDE SEQUENCE [LARGE SCALE GENOMIC DNA]</scope>
    <source>
        <strain evidence="2 3">KCTC 12005</strain>
    </source>
</reference>
<organism evidence="2 3">
    <name type="scientific">Comamonas koreensis</name>
    <dbReference type="NCBI Taxonomy" id="160825"/>
    <lineage>
        <taxon>Bacteria</taxon>
        <taxon>Pseudomonadati</taxon>
        <taxon>Pseudomonadota</taxon>
        <taxon>Betaproteobacteria</taxon>
        <taxon>Burkholderiales</taxon>
        <taxon>Comamonadaceae</taxon>
        <taxon>Comamonas</taxon>
    </lineage>
</organism>
<feature type="domain" description="Peptidase M17 leucyl aminopeptidase N-terminal" evidence="1">
    <location>
        <begin position="55"/>
        <end position="134"/>
    </location>
</feature>
<keyword evidence="3" id="KW-1185">Reference proteome</keyword>
<evidence type="ECO:0000313" key="3">
    <source>
        <dbReference type="Proteomes" id="UP001199260"/>
    </source>
</evidence>
<evidence type="ECO:0000313" key="2">
    <source>
        <dbReference type="EMBL" id="MCD2165931.1"/>
    </source>
</evidence>
<name>A0AAW4XXL7_9BURK</name>
<dbReference type="InterPro" id="IPR043472">
    <property type="entry name" value="Macro_dom-like"/>
</dbReference>
<dbReference type="GO" id="GO:0070006">
    <property type="term" value="F:metalloaminopeptidase activity"/>
    <property type="evidence" value="ECO:0007669"/>
    <property type="project" value="InterPro"/>
</dbReference>
<dbReference type="Gene3D" id="3.40.220.10">
    <property type="entry name" value="Leucine Aminopeptidase, subunit E, domain 1"/>
    <property type="match status" value="1"/>
</dbReference>
<gene>
    <name evidence="2" type="ORF">LPW39_12380</name>
</gene>
<proteinExistence type="predicted"/>
<dbReference type="AlphaFoldDB" id="A0AAW4XXL7"/>
<dbReference type="Pfam" id="PF02789">
    <property type="entry name" value="Peptidase_M17_N"/>
    <property type="match status" value="1"/>
</dbReference>
<sequence length="205" mass="21351">MAAAAAAVERGDIGQYRGVRLELVTVDATGAQVDLSCACMFTHEVDHQPMAGGLAHLDAALGGQLAQARRDGAFRAQPLETLLITPPAGAAQAPAILVIGMGHPEDWSPATSAAAVACALRVGHLRGARSVAIAPSILDTGIHSDEDVNGPMLHGFKTQLDALQQLHSLGLAAAPTIEHWVFDTGAAHFPHKLQQYQQAFASMMG</sequence>
<dbReference type="RefSeq" id="WP_230775177.1">
    <property type="nucleotide sequence ID" value="NZ_JAJNCT010000010.1"/>
</dbReference>
<accession>A0AAW4XXL7</accession>